<name>A0A7J7FIR1_DICBM</name>
<dbReference type="GO" id="GO:0003677">
    <property type="term" value="F:DNA binding"/>
    <property type="evidence" value="ECO:0007669"/>
    <property type="project" value="UniProtKB-UniRule"/>
</dbReference>
<organism evidence="8 9">
    <name type="scientific">Diceros bicornis minor</name>
    <name type="common">South-central black rhinoceros</name>
    <dbReference type="NCBI Taxonomy" id="77932"/>
    <lineage>
        <taxon>Eukaryota</taxon>
        <taxon>Metazoa</taxon>
        <taxon>Chordata</taxon>
        <taxon>Craniata</taxon>
        <taxon>Vertebrata</taxon>
        <taxon>Euteleostomi</taxon>
        <taxon>Mammalia</taxon>
        <taxon>Eutheria</taxon>
        <taxon>Laurasiatheria</taxon>
        <taxon>Perissodactyla</taxon>
        <taxon>Rhinocerotidae</taxon>
        <taxon>Diceros</taxon>
    </lineage>
</organism>
<dbReference type="AlphaFoldDB" id="A0A7J7FIR1"/>
<dbReference type="PROSITE" id="PS50071">
    <property type="entry name" value="HOMEOBOX_2"/>
    <property type="match status" value="1"/>
</dbReference>
<feature type="compositionally biased region" description="Acidic residues" evidence="6">
    <location>
        <begin position="88"/>
        <end position="99"/>
    </location>
</feature>
<protein>
    <recommendedName>
        <fullName evidence="7">Homeobox domain-containing protein</fullName>
    </recommendedName>
</protein>
<feature type="domain" description="Homeobox" evidence="7">
    <location>
        <begin position="147"/>
        <end position="195"/>
    </location>
</feature>
<accession>A0A7J7FIR1</accession>
<comment type="subcellular location">
    <subcellularLocation>
        <location evidence="4 5">Nucleus</location>
    </subcellularLocation>
</comment>
<dbReference type="CDD" id="cd00086">
    <property type="entry name" value="homeodomain"/>
    <property type="match status" value="1"/>
</dbReference>
<feature type="compositionally biased region" description="Basic and acidic residues" evidence="6">
    <location>
        <begin position="187"/>
        <end position="200"/>
    </location>
</feature>
<dbReference type="InterPro" id="IPR009057">
    <property type="entry name" value="Homeodomain-like_sf"/>
</dbReference>
<evidence type="ECO:0000256" key="3">
    <source>
        <dbReference type="ARBA" id="ARBA00023242"/>
    </source>
</evidence>
<dbReference type="Pfam" id="PF00046">
    <property type="entry name" value="Homeodomain"/>
    <property type="match status" value="1"/>
</dbReference>
<evidence type="ECO:0000256" key="6">
    <source>
        <dbReference type="SAM" id="MobiDB-lite"/>
    </source>
</evidence>
<dbReference type="GO" id="GO:0005634">
    <property type="term" value="C:nucleus"/>
    <property type="evidence" value="ECO:0007669"/>
    <property type="project" value="UniProtKB-SubCell"/>
</dbReference>
<comment type="caution">
    <text evidence="8">The sequence shown here is derived from an EMBL/GenBank/DDBJ whole genome shotgun (WGS) entry which is preliminary data.</text>
</comment>
<dbReference type="Proteomes" id="UP000551758">
    <property type="component" value="Unassembled WGS sequence"/>
</dbReference>
<proteinExistence type="predicted"/>
<keyword evidence="2 4" id="KW-0371">Homeobox</keyword>
<evidence type="ECO:0000256" key="5">
    <source>
        <dbReference type="RuleBase" id="RU000682"/>
    </source>
</evidence>
<feature type="region of interest" description="Disordered" evidence="6">
    <location>
        <begin position="1"/>
        <end position="135"/>
    </location>
</feature>
<evidence type="ECO:0000256" key="2">
    <source>
        <dbReference type="ARBA" id="ARBA00023155"/>
    </source>
</evidence>
<evidence type="ECO:0000313" key="8">
    <source>
        <dbReference type="EMBL" id="KAF5927975.1"/>
    </source>
</evidence>
<dbReference type="EMBL" id="JACDTQ010000513">
    <property type="protein sequence ID" value="KAF5927975.1"/>
    <property type="molecule type" value="Genomic_DNA"/>
</dbReference>
<keyword evidence="1 4" id="KW-0238">DNA-binding</keyword>
<evidence type="ECO:0000313" key="9">
    <source>
        <dbReference type="Proteomes" id="UP000551758"/>
    </source>
</evidence>
<feature type="DNA-binding region" description="Homeobox" evidence="4">
    <location>
        <begin position="149"/>
        <end position="196"/>
    </location>
</feature>
<feature type="region of interest" description="Disordered" evidence="6">
    <location>
        <begin position="187"/>
        <end position="208"/>
    </location>
</feature>
<sequence>MDRRAESAEAHSLFGSLFDSTRDLEPPQQCSDDVTGILSVGVDEDLEEVHEAKPVEISLIGEGGEEGKGIQAEPEQGAAAAEGKEAGDEGEGEEKEDGDVGARAPSPMEVENCEAAGDSGREPGEQGQDEQPSQAAVECLLPALGDRQQPGRRAMFTPVQLWELEGIFRRTPYPDLSMRQELARRMDVPESRVKVSKSEKGNLAGQPF</sequence>
<dbReference type="Gene3D" id="1.10.10.60">
    <property type="entry name" value="Homeodomain-like"/>
    <property type="match status" value="1"/>
</dbReference>
<feature type="compositionally biased region" description="Low complexity" evidence="6">
    <location>
        <begin position="69"/>
        <end position="81"/>
    </location>
</feature>
<evidence type="ECO:0000259" key="7">
    <source>
        <dbReference type="PROSITE" id="PS50071"/>
    </source>
</evidence>
<dbReference type="SUPFAM" id="SSF46689">
    <property type="entry name" value="Homeodomain-like"/>
    <property type="match status" value="1"/>
</dbReference>
<keyword evidence="3 4" id="KW-0539">Nucleus</keyword>
<dbReference type="PANTHER" id="PTHR47465">
    <property type="entry name" value="MCG113260-RELATED-RELATED"/>
    <property type="match status" value="1"/>
</dbReference>
<keyword evidence="9" id="KW-1185">Reference proteome</keyword>
<evidence type="ECO:0000256" key="4">
    <source>
        <dbReference type="PROSITE-ProRule" id="PRU00108"/>
    </source>
</evidence>
<evidence type="ECO:0000256" key="1">
    <source>
        <dbReference type="ARBA" id="ARBA00023125"/>
    </source>
</evidence>
<reference evidence="8 9" key="1">
    <citation type="journal article" date="2020" name="Mol. Biol. Evol.">
        <title>Interspecific Gene Flow and the Evolution of Specialization in Black and White Rhinoceros.</title>
        <authorList>
            <person name="Moodley Y."/>
            <person name="Westbury M.V."/>
            <person name="Russo I.M."/>
            <person name="Gopalakrishnan S."/>
            <person name="Rakotoarivelo A."/>
            <person name="Olsen R.A."/>
            <person name="Prost S."/>
            <person name="Tunstall T."/>
            <person name="Ryder O.A."/>
            <person name="Dalen L."/>
            <person name="Bruford M.W."/>
        </authorList>
    </citation>
    <scope>NUCLEOTIDE SEQUENCE [LARGE SCALE GENOMIC DNA]</scope>
    <source>
        <strain evidence="8">SBR-YM</strain>
        <tissue evidence="8">Skin</tissue>
    </source>
</reference>
<dbReference type="SMART" id="SM00389">
    <property type="entry name" value="HOX"/>
    <property type="match status" value="1"/>
</dbReference>
<gene>
    <name evidence="8" type="ORF">HPG69_010819</name>
</gene>
<dbReference type="InterPro" id="IPR001356">
    <property type="entry name" value="HD"/>
</dbReference>